<feature type="compositionally biased region" description="Basic and acidic residues" evidence="5">
    <location>
        <begin position="2199"/>
        <end position="2208"/>
    </location>
</feature>
<dbReference type="InterPro" id="IPR001394">
    <property type="entry name" value="Peptidase_C19_UCH"/>
</dbReference>
<keyword evidence="1" id="KW-0479">Metal-binding</keyword>
<feature type="region of interest" description="Disordered" evidence="5">
    <location>
        <begin position="2184"/>
        <end position="2209"/>
    </location>
</feature>
<evidence type="ECO:0000256" key="6">
    <source>
        <dbReference type="SAM" id="Phobius"/>
    </source>
</evidence>
<feature type="compositionally biased region" description="Polar residues" evidence="5">
    <location>
        <begin position="207"/>
        <end position="238"/>
    </location>
</feature>
<feature type="region of interest" description="Disordered" evidence="5">
    <location>
        <begin position="1308"/>
        <end position="1338"/>
    </location>
</feature>
<dbReference type="InterPro" id="IPR002893">
    <property type="entry name" value="Znf_MYND"/>
</dbReference>
<feature type="region of interest" description="Disordered" evidence="5">
    <location>
        <begin position="1021"/>
        <end position="1073"/>
    </location>
</feature>
<dbReference type="Gene3D" id="3.90.70.10">
    <property type="entry name" value="Cysteine proteinases"/>
    <property type="match status" value="2"/>
</dbReference>
<feature type="domain" description="USP" evidence="7">
    <location>
        <begin position="1863"/>
        <end position="2177"/>
    </location>
</feature>
<dbReference type="EMBL" id="JAGKQM010000008">
    <property type="protein sequence ID" value="KAH0916375.1"/>
    <property type="molecule type" value="Genomic_DNA"/>
</dbReference>
<feature type="domain" description="MYND-type" evidence="8">
    <location>
        <begin position="126"/>
        <end position="163"/>
    </location>
</feature>
<evidence type="ECO:0000313" key="9">
    <source>
        <dbReference type="EMBL" id="KAH0916375.1"/>
    </source>
</evidence>
<sequence length="2423" mass="272277">MLEPRGADIPLLFLVLVVFPVVAYILLGKWSDISKKRGRANLLAQMAAEEAFIAETEVNVNRGVRFEAAATENRGLRTKTKAAVSAASGAVRDDFVSGVSGTVAEQRYESVAATCGVPVSNEFHVCARCFSPAKTRCSRCKSVRYCSGQCQIIHWRLAHKDECIPVEACSSSSERASFENESVLHDQDMDATMYSNGTKQKAKGKTSKSSVEFESLGISTPQVNTPGRKSVGKPNSSKSNRESFSGEAACAGGEYKKGQTKHKSRSTIGAAVETNSRRHSVDNSCMQMNGQAFVSGMQETCESNLGARGSFGCPNAQYPSNGTRTATLRKSGEQPCTETSKKGLVPAVSKTVRSKDTCIAEESNGISSTMGSGKDWCLMCELEQHVMMLRESGGPLSASRILSQMRSINCQIGDGSQEDAHEFLRLLVASMQSICLERLGGETKVDPRLQETTLVQHMFGGRLRSKVKCLRCGHESERYENIMDLTLEIYGWVESLQDALTQFTRPEDLDGENMYRCSRCAGYVKARKELSIHEAPNILTIVLKRFQEGRYGKINKCISFPEMLDMIPFMTRTGDVPPLYMLYAVIVHLDTLNASFSGHYISYVKDLRGNWFRIDDSEIHQVPMTQVMSEGAYMLFYMRSYPRPLRGEPNGKAQVRHSLSQPRDEMKEQRKPVNRFKPRADHHKNLESSSEWSLFTSSDEASFTTESTRDSFSTVDYTDGCNVLDSSSPFSIFNNLRHNVEPSPHNTVACRMFSGTKSETRYFVEEETNHNNTVVMDSAPTSHVITSRFPKRMDTYTCIVVSLCIALFAINLVFSCFTCFSVLHSCVTDANKDLNDLRKNLIEREEGKPDDDEVIIIAVPRNKGLADSMDGDDCGGQDCSQDIWRCLILTGPRCYDVSGKEGSNQSRESIGRALGEVDTVDVENGRVRVVVNADEPLQFERKAGYANGDIIKVSLSYEELHRYCFTCKRISHEEGTCPELSPEQREANRLVRLESKEKEELAAREAFSAPFRGRDLHRGFENHAWNTDNHPRFSREMESDKRRQEHPQRREERARPGQAQRTEHGDLRSKILSKREDIAKNVWNRIDHSYGGRNPRDRERYHPYNRDKYEESKHSSRDSGNRSVRGHHGDSVSSSSWRIKGSSPDTRGRNLDQTNKDQHYEHRRMDLSSKSTRNSPDSQRTISESHRYDRGDGAGRRYHSPRQQPRMEWRPTREPGKRRDEQMALSPNQRNVREIARETEDERRRMLKGKAIEANAGDKETNLDTVRAASGILKIFDTVQTEFPGNQVITEKEKEFVTSPERVISLRSPIETGAPSLNRPNLEELDKPTDNEQEMTEEELKEFEEQYASVQLEMDEEMLDNDDLLDETRVEETMVEETMAPEYQTAGTKNLEKQHEDGRVLGGEGKEKREQSRNNLPPRRMSEQGRRMQKNPLPPANLNKRRGSAKRDARTATAGSIQSRGLNRTESVRKKSTKKRREREKDKETVFVRYPFEESKHLFSSSHKGEEDKKKIRCCPSWEIKETPTSCEPGHECVARDMLEPRGADIPLLFLVLVVFPVVAYILLGKWSDISKKRGRANLLAQMAAEEAFIAETEVNVNRGVRFEAAATENRGLRTKTKAAVSAASGAVRDDFVSGVSGTVAEQRYESVAATCGVPVSNEFHVCARCFSPAKTRCSRCKSVRYCSGQCQIIHWRLAHKDECIPVEACSSSSERASFENESVLHDQDMDATMYSNGTKQKAKGKTSKSSVEFESLGISTPQVNTPGRKSVGKPNSSKSNRESFSGEAACAGGEYKKGQTKHKSRSTIGAAVETNSRRHSVDNSCMQMNGQAFVSGMQETCESNLGARGSFGCPNAQYPSNGTRTATLRKSGEQPCTETSKKGLVPAVSKTVRSKDTCIAEESNGISSTMGSGKDWCLMCELEQHVMMLRESGGPLSASRILSQMRSINCQIGDGSQEDAHEFLRLLVASMQSICLERLGGETKVDPRLQETTLVQHMFGGRLRSKVKCLRCGHESERYENIMDLTLEIYGWVESLQDALTQFTRPEDLDGENMYRCSRCAGYVKARKELSIHEAPNILTIVLKRFQEGRYGKINKCISFPEMLDMIPFMTRTGDVPPLYMLYAVIVHLDTLNASFSGHYISYVKDLRGNWFRIDDSEIHQVPMTQVMSEGAYMLFYMRSYPRPLRGEPNGKAQVRHSLSQPRDEMKEQRKPVNRFKPRADHHKNLESSSEWSLFTSSDEASFTTESTRDSFSTVDYTDGCNVLDSSSPFSIFNNLRHNVEPSPHNTVACRMFSGTKSETRYFVEEETNHNNTVVMDSAPTSHVITSRFPKRMDTYTCIVVSLCIALFAINLVFSCFTCFSVLHSCVTDANKDLNDLRKNLIEREEGKPDDDEVIIIAVPRNKGLADSMDGDDCGGQDCSQDICTC</sequence>
<feature type="compositionally biased region" description="Basic and acidic residues" evidence="5">
    <location>
        <begin position="1183"/>
        <end position="1195"/>
    </location>
</feature>
<feature type="compositionally biased region" description="Basic and acidic residues" evidence="5">
    <location>
        <begin position="1146"/>
        <end position="1167"/>
    </location>
</feature>
<keyword evidence="10" id="KW-1185">Reference proteome</keyword>
<keyword evidence="3" id="KW-0862">Zinc</keyword>
<feature type="region of interest" description="Disordered" evidence="5">
    <location>
        <begin position="1733"/>
        <end position="1803"/>
    </location>
</feature>
<dbReference type="PROSITE" id="PS50235">
    <property type="entry name" value="USP_3"/>
    <property type="match status" value="2"/>
</dbReference>
<dbReference type="SUPFAM" id="SSF54001">
    <property type="entry name" value="Cysteine proteinases"/>
    <property type="match status" value="2"/>
</dbReference>
<gene>
    <name evidence="9" type="ORF">HID58_030821</name>
</gene>
<name>A0ABQ8CJ22_BRANA</name>
<feature type="compositionally biased region" description="Basic and acidic residues" evidence="5">
    <location>
        <begin position="1029"/>
        <end position="1073"/>
    </location>
</feature>
<evidence type="ECO:0000256" key="2">
    <source>
        <dbReference type="ARBA" id="ARBA00022771"/>
    </source>
</evidence>
<feature type="compositionally biased region" description="Basic and acidic residues" evidence="5">
    <location>
        <begin position="1205"/>
        <end position="1222"/>
    </location>
</feature>
<feature type="compositionally biased region" description="Basic and acidic residues" evidence="5">
    <location>
        <begin position="662"/>
        <end position="671"/>
    </location>
</feature>
<dbReference type="InterPro" id="IPR050164">
    <property type="entry name" value="Peptidase_C19"/>
</dbReference>
<evidence type="ECO:0000256" key="3">
    <source>
        <dbReference type="ARBA" id="ARBA00022833"/>
    </source>
</evidence>
<evidence type="ECO:0000313" key="10">
    <source>
        <dbReference type="Proteomes" id="UP000824890"/>
    </source>
</evidence>
<dbReference type="CDD" id="cd02661">
    <property type="entry name" value="Peptidase_C19E"/>
    <property type="match status" value="2"/>
</dbReference>
<dbReference type="Proteomes" id="UP000824890">
    <property type="component" value="Unassembled WGS sequence"/>
</dbReference>
<evidence type="ECO:0008006" key="11">
    <source>
        <dbReference type="Google" id="ProtNLM"/>
    </source>
</evidence>
<organism evidence="9 10">
    <name type="scientific">Brassica napus</name>
    <name type="common">Rape</name>
    <dbReference type="NCBI Taxonomy" id="3708"/>
    <lineage>
        <taxon>Eukaryota</taxon>
        <taxon>Viridiplantae</taxon>
        <taxon>Streptophyta</taxon>
        <taxon>Embryophyta</taxon>
        <taxon>Tracheophyta</taxon>
        <taxon>Spermatophyta</taxon>
        <taxon>Magnoliopsida</taxon>
        <taxon>eudicotyledons</taxon>
        <taxon>Gunneridae</taxon>
        <taxon>Pentapetalae</taxon>
        <taxon>rosids</taxon>
        <taxon>malvids</taxon>
        <taxon>Brassicales</taxon>
        <taxon>Brassicaceae</taxon>
        <taxon>Brassiceae</taxon>
        <taxon>Brassica</taxon>
    </lineage>
</organism>
<feature type="compositionally biased region" description="Basic and acidic residues" evidence="5">
    <location>
        <begin position="1321"/>
        <end position="1330"/>
    </location>
</feature>
<keyword evidence="2 4" id="KW-0863">Zinc-finger</keyword>
<dbReference type="InterPro" id="IPR038765">
    <property type="entry name" value="Papain-like_cys_pep_sf"/>
</dbReference>
<comment type="caution">
    <text evidence="9">The sequence shown here is derived from an EMBL/GenBank/DDBJ whole genome shotgun (WGS) entry which is preliminary data.</text>
</comment>
<dbReference type="InterPro" id="IPR028889">
    <property type="entry name" value="USP"/>
</dbReference>
<proteinExistence type="predicted"/>
<feature type="domain" description="MYND-type" evidence="8">
    <location>
        <begin position="1663"/>
        <end position="1700"/>
    </location>
</feature>
<evidence type="ECO:0000256" key="5">
    <source>
        <dbReference type="SAM" id="MobiDB-lite"/>
    </source>
</evidence>
<feature type="region of interest" description="Disordered" evidence="5">
    <location>
        <begin position="196"/>
        <end position="266"/>
    </location>
</feature>
<feature type="transmembrane region" description="Helical" evidence="6">
    <location>
        <begin position="6"/>
        <end position="27"/>
    </location>
</feature>
<feature type="transmembrane region" description="Helical" evidence="6">
    <location>
        <begin position="2333"/>
        <end position="2360"/>
    </location>
</feature>
<keyword evidence="6" id="KW-0472">Membrane</keyword>
<feature type="region of interest" description="Disordered" evidence="5">
    <location>
        <begin position="1398"/>
        <end position="1482"/>
    </location>
</feature>
<feature type="compositionally biased region" description="Basic and acidic residues" evidence="5">
    <location>
        <begin position="1398"/>
        <end position="1412"/>
    </location>
</feature>
<evidence type="ECO:0000259" key="8">
    <source>
        <dbReference type="PROSITE" id="PS50865"/>
    </source>
</evidence>
<accession>A0ABQ8CJ22</accession>
<dbReference type="SUPFAM" id="SSF144232">
    <property type="entry name" value="HIT/MYND zinc finger-like"/>
    <property type="match status" value="2"/>
</dbReference>
<feature type="compositionally biased region" description="Polar residues" evidence="5">
    <location>
        <begin position="1744"/>
        <end position="1775"/>
    </location>
</feature>
<keyword evidence="6" id="KW-1133">Transmembrane helix</keyword>
<feature type="region of interest" description="Disordered" evidence="5">
    <location>
        <begin position="647"/>
        <end position="672"/>
    </location>
</feature>
<evidence type="ECO:0000259" key="7">
    <source>
        <dbReference type="PROSITE" id="PS50235"/>
    </source>
</evidence>
<feature type="domain" description="USP" evidence="7">
    <location>
        <begin position="326"/>
        <end position="640"/>
    </location>
</feature>
<protein>
    <recommendedName>
        <fullName evidence="11">Ubiquitin carboxyl-terminal hydrolase 15</fullName>
    </recommendedName>
</protein>
<dbReference type="PROSITE" id="PS50865">
    <property type="entry name" value="ZF_MYND_2"/>
    <property type="match status" value="2"/>
</dbReference>
<dbReference type="PANTHER" id="PTHR24006:SF685">
    <property type="entry name" value="UBIQUITIN CARBOXYL-TERMINAL HYDROLASE 15"/>
    <property type="match status" value="1"/>
</dbReference>
<dbReference type="Pfam" id="PF01753">
    <property type="entry name" value="zf-MYND"/>
    <property type="match status" value="2"/>
</dbReference>
<keyword evidence="6" id="KW-0812">Transmembrane</keyword>
<feature type="compositionally biased region" description="Basic and acidic residues" evidence="5">
    <location>
        <begin position="1087"/>
        <end position="1120"/>
    </location>
</feature>
<dbReference type="Pfam" id="PF00443">
    <property type="entry name" value="UCH"/>
    <property type="match status" value="2"/>
</dbReference>
<evidence type="ECO:0000256" key="1">
    <source>
        <dbReference type="ARBA" id="ARBA00022723"/>
    </source>
</evidence>
<dbReference type="Gene3D" id="6.10.140.2220">
    <property type="match status" value="2"/>
</dbReference>
<reference evidence="9 10" key="1">
    <citation type="submission" date="2021-05" db="EMBL/GenBank/DDBJ databases">
        <title>Genome Assembly of Synthetic Allotetraploid Brassica napus Reveals Homoeologous Exchanges between Subgenomes.</title>
        <authorList>
            <person name="Davis J.T."/>
        </authorList>
    </citation>
    <scope>NUCLEOTIDE SEQUENCE [LARGE SCALE GENOMIC DNA]</scope>
    <source>
        <strain evidence="10">cv. Da-Ae</strain>
        <tissue evidence="9">Seedling</tissue>
    </source>
</reference>
<feature type="region of interest" description="Disordered" evidence="5">
    <location>
        <begin position="1087"/>
        <end position="1226"/>
    </location>
</feature>
<feature type="compositionally biased region" description="Polar residues" evidence="5">
    <location>
        <begin position="1168"/>
        <end position="1182"/>
    </location>
</feature>
<evidence type="ECO:0000256" key="4">
    <source>
        <dbReference type="PROSITE-ProRule" id="PRU00134"/>
    </source>
</evidence>
<dbReference type="PANTHER" id="PTHR24006">
    <property type="entry name" value="UBIQUITIN CARBOXYL-TERMINAL HYDROLASE"/>
    <property type="match status" value="1"/>
</dbReference>
<feature type="compositionally biased region" description="Polar residues" evidence="5">
    <location>
        <begin position="1453"/>
        <end position="1462"/>
    </location>
</feature>